<keyword evidence="10" id="KW-1185">Reference proteome</keyword>
<evidence type="ECO:0000256" key="3">
    <source>
        <dbReference type="ARBA" id="ARBA00022448"/>
    </source>
</evidence>
<keyword evidence="7 8" id="KW-0472">Membrane</keyword>
<name>A0A0N0XK86_9NEIS</name>
<sequence length="264" mass="27618">MHCVGAKSEVSVRMRNMTAITSSPAQPAPNLHPAGFWQGARDTLPMLIGAAPFGIIYGTLAISHGLPVWATLLMSALVYGGASQFIAVTLLAAGTSAPIIIATTFIVNLRHALYSAALLPAVSALPRSWRAVMAWFLTDETFAIVFHKLDSGEPVRLARFYMGSALAMFGNWLFWTSTGIVLGQSVPGIANWGLEFAMVATFVGIVVPLLKDRSHVAAALAAAAVAIVARGLPFKLGLMAAALVGITVGVLLAPKAQASVEAQP</sequence>
<accession>A0A0N0XK86</accession>
<feature type="transmembrane region" description="Helical" evidence="8">
    <location>
        <begin position="85"/>
        <end position="107"/>
    </location>
</feature>
<evidence type="ECO:0000256" key="2">
    <source>
        <dbReference type="ARBA" id="ARBA00010735"/>
    </source>
</evidence>
<dbReference type="EMBL" id="LAQT01000003">
    <property type="protein sequence ID" value="KPC54318.1"/>
    <property type="molecule type" value="Genomic_DNA"/>
</dbReference>
<evidence type="ECO:0000256" key="1">
    <source>
        <dbReference type="ARBA" id="ARBA00004651"/>
    </source>
</evidence>
<keyword evidence="4" id="KW-1003">Cell membrane</keyword>
<gene>
    <name evidence="9" type="primary">ygaZ</name>
    <name evidence="9" type="ORF">WG78_06700</name>
</gene>
<dbReference type="GO" id="GO:0005886">
    <property type="term" value="C:plasma membrane"/>
    <property type="evidence" value="ECO:0007669"/>
    <property type="project" value="UniProtKB-SubCell"/>
</dbReference>
<keyword evidence="5 8" id="KW-0812">Transmembrane</keyword>
<feature type="transmembrane region" description="Helical" evidence="8">
    <location>
        <begin position="158"/>
        <end position="177"/>
    </location>
</feature>
<comment type="subcellular location">
    <subcellularLocation>
        <location evidence="1">Cell membrane</location>
        <topology evidence="1">Multi-pass membrane protein</topology>
    </subcellularLocation>
</comment>
<dbReference type="InterPro" id="IPR011606">
    <property type="entry name" value="Brnchd-chn_aa_trnsp_permease"/>
</dbReference>
<dbReference type="GO" id="GO:1903785">
    <property type="term" value="P:L-valine transmembrane transport"/>
    <property type="evidence" value="ECO:0007669"/>
    <property type="project" value="TreeGrafter"/>
</dbReference>
<evidence type="ECO:0000256" key="6">
    <source>
        <dbReference type="ARBA" id="ARBA00022989"/>
    </source>
</evidence>
<organism evidence="9 10">
    <name type="scientific">Amantichitinum ursilacus</name>
    <dbReference type="NCBI Taxonomy" id="857265"/>
    <lineage>
        <taxon>Bacteria</taxon>
        <taxon>Pseudomonadati</taxon>
        <taxon>Pseudomonadota</taxon>
        <taxon>Betaproteobacteria</taxon>
        <taxon>Neisseriales</taxon>
        <taxon>Chitinibacteraceae</taxon>
        <taxon>Amantichitinum</taxon>
    </lineage>
</organism>
<proteinExistence type="inferred from homology"/>
<protein>
    <submittedName>
        <fullName evidence="9">Inner membrane protein YgaZ</fullName>
    </submittedName>
</protein>
<evidence type="ECO:0000313" key="10">
    <source>
        <dbReference type="Proteomes" id="UP000037939"/>
    </source>
</evidence>
<keyword evidence="3" id="KW-0813">Transport</keyword>
<comment type="caution">
    <text evidence="9">The sequence shown here is derived from an EMBL/GenBank/DDBJ whole genome shotgun (WGS) entry which is preliminary data.</text>
</comment>
<evidence type="ECO:0000256" key="4">
    <source>
        <dbReference type="ARBA" id="ARBA00022475"/>
    </source>
</evidence>
<dbReference type="Proteomes" id="UP000037939">
    <property type="component" value="Unassembled WGS sequence"/>
</dbReference>
<dbReference type="PANTHER" id="PTHR34979:SF1">
    <property type="entry name" value="INNER MEMBRANE PROTEIN YGAZ"/>
    <property type="match status" value="1"/>
</dbReference>
<dbReference type="AlphaFoldDB" id="A0A0N0XK86"/>
<dbReference type="Pfam" id="PF03591">
    <property type="entry name" value="AzlC"/>
    <property type="match status" value="1"/>
</dbReference>
<evidence type="ECO:0000256" key="7">
    <source>
        <dbReference type="ARBA" id="ARBA00023136"/>
    </source>
</evidence>
<feature type="transmembrane region" description="Helical" evidence="8">
    <location>
        <begin position="189"/>
        <end position="209"/>
    </location>
</feature>
<feature type="transmembrane region" description="Helical" evidence="8">
    <location>
        <begin position="238"/>
        <end position="254"/>
    </location>
</feature>
<evidence type="ECO:0000256" key="8">
    <source>
        <dbReference type="SAM" id="Phobius"/>
    </source>
</evidence>
<evidence type="ECO:0000313" key="9">
    <source>
        <dbReference type="EMBL" id="KPC54318.1"/>
    </source>
</evidence>
<dbReference type="PANTHER" id="PTHR34979">
    <property type="entry name" value="INNER MEMBRANE PROTEIN YGAZ"/>
    <property type="match status" value="1"/>
</dbReference>
<dbReference type="STRING" id="857265.WG78_06700"/>
<feature type="transmembrane region" description="Helical" evidence="8">
    <location>
        <begin position="55"/>
        <end position="78"/>
    </location>
</feature>
<comment type="similarity">
    <text evidence="2">Belongs to the AzlC family.</text>
</comment>
<reference evidence="9 10" key="1">
    <citation type="submission" date="2015-07" db="EMBL/GenBank/DDBJ databases">
        <title>Draft genome sequence of the Amantichitinum ursilacus IGB-41, a new chitin-degrading bacterium.</title>
        <authorList>
            <person name="Kirstahler P."/>
            <person name="Guenther M."/>
            <person name="Grumaz C."/>
            <person name="Rupp S."/>
            <person name="Zibek S."/>
            <person name="Sohn K."/>
        </authorList>
    </citation>
    <scope>NUCLEOTIDE SEQUENCE [LARGE SCALE GENOMIC DNA]</scope>
    <source>
        <strain evidence="9 10">IGB-41</strain>
    </source>
</reference>
<evidence type="ECO:0000256" key="5">
    <source>
        <dbReference type="ARBA" id="ARBA00022692"/>
    </source>
</evidence>
<keyword evidence="6 8" id="KW-1133">Transmembrane helix</keyword>